<evidence type="ECO:0000313" key="2">
    <source>
        <dbReference type="RefSeq" id="XP_075107048.1"/>
    </source>
</evidence>
<keyword evidence="1" id="KW-1185">Reference proteome</keyword>
<evidence type="ECO:0000313" key="1">
    <source>
        <dbReference type="Proteomes" id="UP000790787"/>
    </source>
</evidence>
<reference evidence="1" key="1">
    <citation type="journal article" date="2014" name="Nat. Commun.">
        <title>The tobacco genome sequence and its comparison with those of tomato and potato.</title>
        <authorList>
            <person name="Sierro N."/>
            <person name="Battey J.N."/>
            <person name="Ouadi S."/>
            <person name="Bakaher N."/>
            <person name="Bovet L."/>
            <person name="Willig A."/>
            <person name="Goepfert S."/>
            <person name="Peitsch M.C."/>
            <person name="Ivanov N.V."/>
        </authorList>
    </citation>
    <scope>NUCLEOTIDE SEQUENCE [LARGE SCALE GENOMIC DNA]</scope>
</reference>
<protein>
    <submittedName>
        <fullName evidence="2">Uncharacterized protein LOC142180030</fullName>
    </submittedName>
</protein>
<proteinExistence type="predicted"/>
<sequence length="155" mass="18109">MILKQCSCRVWQLFGIPCPHAIRAFVYKGLDPLEGMHWWYRKEATLKTYSHKILPVRGEKFWKAIPANAMEPPQIVKLTGRPKVKRTRQKDEAIKRQSEWSMSRKGRVMNCNNCGEPNHNSRWCKKPSNGTLPQKRKTTENYEDIDEDILLSGPE</sequence>
<dbReference type="RefSeq" id="XP_075107048.1">
    <property type="nucleotide sequence ID" value="XM_075250947.1"/>
</dbReference>
<dbReference type="Proteomes" id="UP000790787">
    <property type="component" value="Chromosome 4"/>
</dbReference>
<reference evidence="2" key="2">
    <citation type="submission" date="2025-08" db="UniProtKB">
        <authorList>
            <consortium name="RefSeq"/>
        </authorList>
    </citation>
    <scope>IDENTIFICATION</scope>
    <source>
        <tissue evidence="2">Leaf</tissue>
    </source>
</reference>
<name>A0AC58UC31_TOBAC</name>
<accession>A0AC58UC31</accession>
<organism evidence="1 2">
    <name type="scientific">Nicotiana tabacum</name>
    <name type="common">Common tobacco</name>
    <dbReference type="NCBI Taxonomy" id="4097"/>
    <lineage>
        <taxon>Eukaryota</taxon>
        <taxon>Viridiplantae</taxon>
        <taxon>Streptophyta</taxon>
        <taxon>Embryophyta</taxon>
        <taxon>Tracheophyta</taxon>
        <taxon>Spermatophyta</taxon>
        <taxon>Magnoliopsida</taxon>
        <taxon>eudicotyledons</taxon>
        <taxon>Gunneridae</taxon>
        <taxon>Pentapetalae</taxon>
        <taxon>asterids</taxon>
        <taxon>lamiids</taxon>
        <taxon>Solanales</taxon>
        <taxon>Solanaceae</taxon>
        <taxon>Nicotianoideae</taxon>
        <taxon>Nicotianeae</taxon>
        <taxon>Nicotiana</taxon>
    </lineage>
</organism>
<gene>
    <name evidence="2" type="primary">LOC142180030</name>
</gene>